<reference evidence="1" key="1">
    <citation type="submission" date="2019-07" db="EMBL/GenBank/DDBJ databases">
        <authorList>
            <person name="Palmer J.M."/>
        </authorList>
    </citation>
    <scope>NUCLEOTIDE SEQUENCE</scope>
    <source>
        <strain evidence="1">PC9</strain>
    </source>
</reference>
<dbReference type="GeneID" id="59380227"/>
<dbReference type="EMBL" id="JACETU010000008">
    <property type="protein sequence ID" value="KAF7422253.1"/>
    <property type="molecule type" value="Genomic_DNA"/>
</dbReference>
<dbReference type="RefSeq" id="XP_036627285.1">
    <property type="nucleotide sequence ID" value="XM_036779902.1"/>
</dbReference>
<evidence type="ECO:0000313" key="1">
    <source>
        <dbReference type="EMBL" id="KAF7422253.1"/>
    </source>
</evidence>
<evidence type="ECO:0000313" key="2">
    <source>
        <dbReference type="Proteomes" id="UP000623687"/>
    </source>
</evidence>
<dbReference type="VEuPathDB" id="FungiDB:PC9H_010409"/>
<dbReference type="Proteomes" id="UP000623687">
    <property type="component" value="Unassembled WGS sequence"/>
</dbReference>
<sequence>MHATFMLLKDTLVDARILQSLSSSAPLTQPRLAECRLSSDEFRQFLYDVQLPTGALPRLLYLATPVWEMAPFKNPIPSLFCLSIDYIPPTDMSVDRIRALQQTATSFASIAACSLINFPFDNISHSYLISQIFNTSGYDHPSCVVPSSYRFTRLSSIAILQDKNFNYSTLSTTKIKYLQCYSHRKVAKLVGHKVLEVVKTMLVVDIDIPGSISARMYNSNVHDRVYTRAGDWMHGGKRQNVPLMLICEAHSAENHRTTSGSRDIDQEHGAFCSIRSYV</sequence>
<proteinExistence type="predicted"/>
<comment type="caution">
    <text evidence="1">The sequence shown here is derived from an EMBL/GenBank/DDBJ whole genome shotgun (WGS) entry which is preliminary data.</text>
</comment>
<protein>
    <submittedName>
        <fullName evidence="1">Uncharacterized protein</fullName>
    </submittedName>
</protein>
<keyword evidence="2" id="KW-1185">Reference proteome</keyword>
<accession>A0A8H6ZNP8</accession>
<organism evidence="1 2">
    <name type="scientific">Pleurotus ostreatus</name>
    <name type="common">Oyster mushroom</name>
    <name type="synonym">White-rot fungus</name>
    <dbReference type="NCBI Taxonomy" id="5322"/>
    <lineage>
        <taxon>Eukaryota</taxon>
        <taxon>Fungi</taxon>
        <taxon>Dikarya</taxon>
        <taxon>Basidiomycota</taxon>
        <taxon>Agaricomycotina</taxon>
        <taxon>Agaricomycetes</taxon>
        <taxon>Agaricomycetidae</taxon>
        <taxon>Agaricales</taxon>
        <taxon>Pleurotineae</taxon>
        <taxon>Pleurotaceae</taxon>
        <taxon>Pleurotus</taxon>
    </lineage>
</organism>
<gene>
    <name evidence="1" type="ORF">PC9H_010409</name>
</gene>
<dbReference type="OrthoDB" id="10619253at2759"/>
<name>A0A8H6ZNP8_PLEOS</name>
<dbReference type="AlphaFoldDB" id="A0A8H6ZNP8"/>